<organism evidence="1 2">
    <name type="scientific">Apodospora peruviana</name>
    <dbReference type="NCBI Taxonomy" id="516989"/>
    <lineage>
        <taxon>Eukaryota</taxon>
        <taxon>Fungi</taxon>
        <taxon>Dikarya</taxon>
        <taxon>Ascomycota</taxon>
        <taxon>Pezizomycotina</taxon>
        <taxon>Sordariomycetes</taxon>
        <taxon>Sordariomycetidae</taxon>
        <taxon>Sordariales</taxon>
        <taxon>Lasiosphaeriaceae</taxon>
        <taxon>Apodospora</taxon>
    </lineage>
</organism>
<gene>
    <name evidence="1" type="ORF">B0H66DRAFT_370734</name>
</gene>
<keyword evidence="2" id="KW-1185">Reference proteome</keyword>
<name>A0AAE0HWX1_9PEZI</name>
<reference evidence="1" key="2">
    <citation type="submission" date="2023-06" db="EMBL/GenBank/DDBJ databases">
        <authorList>
            <consortium name="Lawrence Berkeley National Laboratory"/>
            <person name="Haridas S."/>
            <person name="Hensen N."/>
            <person name="Bonometti L."/>
            <person name="Westerberg I."/>
            <person name="Brannstrom I.O."/>
            <person name="Guillou S."/>
            <person name="Cros-Aarteil S."/>
            <person name="Calhoun S."/>
            <person name="Kuo A."/>
            <person name="Mondo S."/>
            <person name="Pangilinan J."/>
            <person name="Riley R."/>
            <person name="Labutti K."/>
            <person name="Andreopoulos B."/>
            <person name="Lipzen A."/>
            <person name="Chen C."/>
            <person name="Yanf M."/>
            <person name="Daum C."/>
            <person name="Ng V."/>
            <person name="Clum A."/>
            <person name="Steindorff A."/>
            <person name="Ohm R."/>
            <person name="Martin F."/>
            <person name="Silar P."/>
            <person name="Natvig D."/>
            <person name="Lalanne C."/>
            <person name="Gautier V."/>
            <person name="Ament-Velasquez S.L."/>
            <person name="Kruys A."/>
            <person name="Hutchinson M.I."/>
            <person name="Powell A.J."/>
            <person name="Barry K."/>
            <person name="Miller A.N."/>
            <person name="Grigoriev I.V."/>
            <person name="Debuchy R."/>
            <person name="Gladieux P."/>
            <person name="Thoren M.H."/>
            <person name="Johannesson H."/>
        </authorList>
    </citation>
    <scope>NUCLEOTIDE SEQUENCE</scope>
    <source>
        <strain evidence="1">CBS 118394</strain>
    </source>
</reference>
<dbReference type="Proteomes" id="UP001283341">
    <property type="component" value="Unassembled WGS sequence"/>
</dbReference>
<evidence type="ECO:0000313" key="2">
    <source>
        <dbReference type="Proteomes" id="UP001283341"/>
    </source>
</evidence>
<evidence type="ECO:0000313" key="1">
    <source>
        <dbReference type="EMBL" id="KAK3314067.1"/>
    </source>
</evidence>
<dbReference type="AlphaFoldDB" id="A0AAE0HWX1"/>
<comment type="caution">
    <text evidence="1">The sequence shown here is derived from an EMBL/GenBank/DDBJ whole genome shotgun (WGS) entry which is preliminary data.</text>
</comment>
<accession>A0AAE0HWX1</accession>
<sequence length="216" mass="24189">MIYVLLGLGTTVCHSRFPATRRMSPNIVESWSVTSSTGSSSMGPSTTGEELATVFLLFESPTGTRIFEWMICSVLQATLYLRLPEVLHSRQIISEADHQKHEQPNIHTAKTSLRNTHRLQSSPRVIEQSIQCCIEAGCQKSLAINLLGLFPPQSLTRGAGESSTRKRACKVFLGRKVLFGLFGTIVDRRTFPTQSDKIFRFFNILLFMHRSAVDLD</sequence>
<proteinExistence type="predicted"/>
<dbReference type="EMBL" id="JAUEDM010000007">
    <property type="protein sequence ID" value="KAK3314067.1"/>
    <property type="molecule type" value="Genomic_DNA"/>
</dbReference>
<reference evidence="1" key="1">
    <citation type="journal article" date="2023" name="Mol. Phylogenet. Evol.">
        <title>Genome-scale phylogeny and comparative genomics of the fungal order Sordariales.</title>
        <authorList>
            <person name="Hensen N."/>
            <person name="Bonometti L."/>
            <person name="Westerberg I."/>
            <person name="Brannstrom I.O."/>
            <person name="Guillou S."/>
            <person name="Cros-Aarteil S."/>
            <person name="Calhoun S."/>
            <person name="Haridas S."/>
            <person name="Kuo A."/>
            <person name="Mondo S."/>
            <person name="Pangilinan J."/>
            <person name="Riley R."/>
            <person name="LaButti K."/>
            <person name="Andreopoulos B."/>
            <person name="Lipzen A."/>
            <person name="Chen C."/>
            <person name="Yan M."/>
            <person name="Daum C."/>
            <person name="Ng V."/>
            <person name="Clum A."/>
            <person name="Steindorff A."/>
            <person name="Ohm R.A."/>
            <person name="Martin F."/>
            <person name="Silar P."/>
            <person name="Natvig D.O."/>
            <person name="Lalanne C."/>
            <person name="Gautier V."/>
            <person name="Ament-Velasquez S.L."/>
            <person name="Kruys A."/>
            <person name="Hutchinson M.I."/>
            <person name="Powell A.J."/>
            <person name="Barry K."/>
            <person name="Miller A.N."/>
            <person name="Grigoriev I.V."/>
            <person name="Debuchy R."/>
            <person name="Gladieux P."/>
            <person name="Hiltunen Thoren M."/>
            <person name="Johannesson H."/>
        </authorList>
    </citation>
    <scope>NUCLEOTIDE SEQUENCE</scope>
    <source>
        <strain evidence="1">CBS 118394</strain>
    </source>
</reference>
<protein>
    <submittedName>
        <fullName evidence="1">Uncharacterized protein</fullName>
    </submittedName>
</protein>